<gene>
    <name evidence="2" type="ORF">LGH74_24690</name>
</gene>
<organism evidence="2 3">
    <name type="scientific">Hymenobacter lucidus</name>
    <dbReference type="NCBI Taxonomy" id="2880930"/>
    <lineage>
        <taxon>Bacteria</taxon>
        <taxon>Pseudomonadati</taxon>
        <taxon>Bacteroidota</taxon>
        <taxon>Cytophagia</taxon>
        <taxon>Cytophagales</taxon>
        <taxon>Hymenobacteraceae</taxon>
        <taxon>Hymenobacter</taxon>
    </lineage>
</organism>
<dbReference type="EMBL" id="JAJADR010000016">
    <property type="protein sequence ID" value="MCB2411209.1"/>
    <property type="molecule type" value="Genomic_DNA"/>
</dbReference>
<reference evidence="2" key="1">
    <citation type="submission" date="2021-10" db="EMBL/GenBank/DDBJ databases">
        <authorList>
            <person name="Dean J.D."/>
            <person name="Kim M.K."/>
            <person name="Newey C.N."/>
            <person name="Stoker T.S."/>
            <person name="Thompson D.W."/>
            <person name="Grose J.H."/>
        </authorList>
    </citation>
    <scope>NUCLEOTIDE SEQUENCE</scope>
    <source>
        <strain evidence="2">BT178</strain>
    </source>
</reference>
<name>A0ABS8AZL2_9BACT</name>
<feature type="chain" id="PRO_5046426700" evidence="1">
    <location>
        <begin position="22"/>
        <end position="134"/>
    </location>
</feature>
<sequence>MKLLVAFLTILLNFMSFCSNEEPKLPQLEFKVVAYQRTVDAQQRNPRLRWIIEQVPLDSLPGAGPRYFTQYKTFSLTDTLVYRPGHHFKAYWFVMSDVLQETPWKTPAEWLSVGPLPPGYTANPEVELTQVSSL</sequence>
<accession>A0ABS8AZL2</accession>
<comment type="caution">
    <text evidence="2">The sequence shown here is derived from an EMBL/GenBank/DDBJ whole genome shotgun (WGS) entry which is preliminary data.</text>
</comment>
<protein>
    <submittedName>
        <fullName evidence="2">Uncharacterized protein</fullName>
    </submittedName>
</protein>
<keyword evidence="3" id="KW-1185">Reference proteome</keyword>
<evidence type="ECO:0000313" key="2">
    <source>
        <dbReference type="EMBL" id="MCB2411209.1"/>
    </source>
</evidence>
<keyword evidence="1" id="KW-0732">Signal</keyword>
<evidence type="ECO:0000313" key="3">
    <source>
        <dbReference type="Proteomes" id="UP001165296"/>
    </source>
</evidence>
<proteinExistence type="predicted"/>
<dbReference type="Proteomes" id="UP001165296">
    <property type="component" value="Unassembled WGS sequence"/>
</dbReference>
<evidence type="ECO:0000256" key="1">
    <source>
        <dbReference type="SAM" id="SignalP"/>
    </source>
</evidence>
<feature type="signal peptide" evidence="1">
    <location>
        <begin position="1"/>
        <end position="21"/>
    </location>
</feature>
<dbReference type="RefSeq" id="WP_226180839.1">
    <property type="nucleotide sequence ID" value="NZ_JAJADR010000016.1"/>
</dbReference>